<evidence type="ECO:0000313" key="2">
    <source>
        <dbReference type="EMBL" id="MBJ6726342.1"/>
    </source>
</evidence>
<comment type="caution">
    <text evidence="2">The sequence shown here is derived from an EMBL/GenBank/DDBJ whole genome shotgun (WGS) entry which is preliminary data.</text>
</comment>
<sequence>MNRHAITLTVLTLLSGVAISGCSSKSGGEPLDKSKGARQFQRLSRNPAGHRGGRSVPSGGWATEPGAGPGRERQPGETGSRIDEETGNRIGGDRSATPPAANGKPGGQAPGSDIDEGRRHGTKSMGQ</sequence>
<dbReference type="EMBL" id="JAEMHM010000013">
    <property type="protein sequence ID" value="MBJ6726342.1"/>
    <property type="molecule type" value="Genomic_DNA"/>
</dbReference>
<reference evidence="2" key="1">
    <citation type="submission" date="2020-12" db="EMBL/GenBank/DDBJ databases">
        <title>Geomonas sp. Red875, isolated from river sediment.</title>
        <authorList>
            <person name="Xu Z."/>
            <person name="Zhang Z."/>
            <person name="Masuda Y."/>
            <person name="Itoh H."/>
            <person name="Senoo K."/>
        </authorList>
    </citation>
    <scope>NUCLEOTIDE SEQUENCE</scope>
    <source>
        <strain evidence="2">Red875</strain>
    </source>
</reference>
<dbReference type="AlphaFoldDB" id="A0A8J7M0Q0"/>
<accession>A0A8J7M0Q0</accession>
<name>A0A8J7M0Q0_9BACT</name>
<proteinExistence type="predicted"/>
<keyword evidence="3" id="KW-1185">Reference proteome</keyword>
<feature type="compositionally biased region" description="Basic and acidic residues" evidence="1">
    <location>
        <begin position="70"/>
        <end position="87"/>
    </location>
</feature>
<organism evidence="2 3">
    <name type="scientific">Geomesophilobacter sediminis</name>
    <dbReference type="NCBI Taxonomy" id="2798584"/>
    <lineage>
        <taxon>Bacteria</taxon>
        <taxon>Pseudomonadati</taxon>
        <taxon>Thermodesulfobacteriota</taxon>
        <taxon>Desulfuromonadia</taxon>
        <taxon>Geobacterales</taxon>
        <taxon>Geobacteraceae</taxon>
        <taxon>Geomesophilobacter</taxon>
    </lineage>
</organism>
<dbReference type="RefSeq" id="WP_199385247.1">
    <property type="nucleotide sequence ID" value="NZ_JAEMHM010000013.1"/>
</dbReference>
<evidence type="ECO:0008006" key="4">
    <source>
        <dbReference type="Google" id="ProtNLM"/>
    </source>
</evidence>
<gene>
    <name evidence="2" type="ORF">JFN93_16645</name>
</gene>
<dbReference type="Proteomes" id="UP000636888">
    <property type="component" value="Unassembled WGS sequence"/>
</dbReference>
<protein>
    <recommendedName>
        <fullName evidence="4">Lipoprotein</fullName>
    </recommendedName>
</protein>
<feature type="region of interest" description="Disordered" evidence="1">
    <location>
        <begin position="21"/>
        <end position="127"/>
    </location>
</feature>
<dbReference type="PROSITE" id="PS51257">
    <property type="entry name" value="PROKAR_LIPOPROTEIN"/>
    <property type="match status" value="1"/>
</dbReference>
<evidence type="ECO:0000256" key="1">
    <source>
        <dbReference type="SAM" id="MobiDB-lite"/>
    </source>
</evidence>
<evidence type="ECO:0000313" key="3">
    <source>
        <dbReference type="Proteomes" id="UP000636888"/>
    </source>
</evidence>